<comment type="subcellular location">
    <subcellularLocation>
        <location evidence="1 5">Cell outer membrane</location>
    </subcellularLocation>
</comment>
<accession>A0A7X0CFH4</accession>
<dbReference type="Proteomes" id="UP000540787">
    <property type="component" value="Unassembled WGS sequence"/>
</dbReference>
<dbReference type="InterPro" id="IPR012910">
    <property type="entry name" value="Plug_dom"/>
</dbReference>
<dbReference type="InterPro" id="IPR036942">
    <property type="entry name" value="Beta-barrel_TonB_sf"/>
</dbReference>
<evidence type="ECO:0000313" key="9">
    <source>
        <dbReference type="EMBL" id="MBB6135265.1"/>
    </source>
</evidence>
<keyword evidence="3 5" id="KW-0472">Membrane</keyword>
<dbReference type="AlphaFoldDB" id="A0A7X0CFH4"/>
<dbReference type="Gene3D" id="2.170.130.10">
    <property type="entry name" value="TonB-dependent receptor, plug domain"/>
    <property type="match status" value="1"/>
</dbReference>
<feature type="domain" description="TonB-dependent receptor plug" evidence="8">
    <location>
        <begin position="103"/>
        <end position="206"/>
    </location>
</feature>
<dbReference type="InterPro" id="IPR037066">
    <property type="entry name" value="Plug_dom_sf"/>
</dbReference>
<gene>
    <name evidence="9" type="ORF">HD842_003423</name>
</gene>
<keyword evidence="6" id="KW-0732">Signal</keyword>
<name>A0A7X0CFH4_9BURK</name>
<dbReference type="PANTHER" id="PTHR40980">
    <property type="entry name" value="PLUG DOMAIN-CONTAINING PROTEIN"/>
    <property type="match status" value="1"/>
</dbReference>
<evidence type="ECO:0000256" key="5">
    <source>
        <dbReference type="RuleBase" id="RU003357"/>
    </source>
</evidence>
<keyword evidence="5" id="KW-0798">TonB box</keyword>
<dbReference type="InterPro" id="IPR000531">
    <property type="entry name" value="Beta-barrel_TonB"/>
</dbReference>
<evidence type="ECO:0000259" key="8">
    <source>
        <dbReference type="Pfam" id="PF07715"/>
    </source>
</evidence>
<evidence type="ECO:0000256" key="6">
    <source>
        <dbReference type="SAM" id="SignalP"/>
    </source>
</evidence>
<dbReference type="Pfam" id="PF00593">
    <property type="entry name" value="TonB_dep_Rec_b-barrel"/>
    <property type="match status" value="1"/>
</dbReference>
<reference evidence="9 10" key="1">
    <citation type="submission" date="2020-08" db="EMBL/GenBank/DDBJ databases">
        <title>The Agave Microbiome: Exploring the role of microbial communities in plant adaptations to desert environments.</title>
        <authorList>
            <person name="Partida-Martinez L.P."/>
        </authorList>
    </citation>
    <scope>NUCLEOTIDE SEQUENCE [LARGE SCALE GENOMIC DNA]</scope>
    <source>
        <strain evidence="9 10">AT3.2</strain>
    </source>
</reference>
<feature type="signal peptide" evidence="6">
    <location>
        <begin position="1"/>
        <end position="43"/>
    </location>
</feature>
<organism evidence="9 10">
    <name type="scientific">Massilia aurea</name>
    <dbReference type="NCBI Taxonomy" id="373040"/>
    <lineage>
        <taxon>Bacteria</taxon>
        <taxon>Pseudomonadati</taxon>
        <taxon>Pseudomonadota</taxon>
        <taxon>Betaproteobacteria</taxon>
        <taxon>Burkholderiales</taxon>
        <taxon>Oxalobacteraceae</taxon>
        <taxon>Telluria group</taxon>
        <taxon>Massilia</taxon>
    </lineage>
</organism>
<protein>
    <submittedName>
        <fullName evidence="9">Iron complex outermembrane receptor protein</fullName>
    </submittedName>
</protein>
<dbReference type="GO" id="GO:0009279">
    <property type="term" value="C:cell outer membrane"/>
    <property type="evidence" value="ECO:0007669"/>
    <property type="project" value="UniProtKB-SubCell"/>
</dbReference>
<keyword evidence="10" id="KW-1185">Reference proteome</keyword>
<comment type="similarity">
    <text evidence="2 5">Belongs to the TonB-dependent receptor family.</text>
</comment>
<dbReference type="EMBL" id="JACHBX010000003">
    <property type="protein sequence ID" value="MBB6135265.1"/>
    <property type="molecule type" value="Genomic_DNA"/>
</dbReference>
<dbReference type="NCBIfam" id="TIGR01782">
    <property type="entry name" value="TonB-Xanth-Caul"/>
    <property type="match status" value="1"/>
</dbReference>
<dbReference type="PANTHER" id="PTHR40980:SF3">
    <property type="entry name" value="TONB-DEPENDENT RECEPTOR-LIKE BETA-BARREL DOMAIN-CONTAINING PROTEIN"/>
    <property type="match status" value="1"/>
</dbReference>
<evidence type="ECO:0000256" key="1">
    <source>
        <dbReference type="ARBA" id="ARBA00004442"/>
    </source>
</evidence>
<dbReference type="PROSITE" id="PS51257">
    <property type="entry name" value="PROKAR_LIPOPROTEIN"/>
    <property type="match status" value="1"/>
</dbReference>
<evidence type="ECO:0000259" key="7">
    <source>
        <dbReference type="Pfam" id="PF00593"/>
    </source>
</evidence>
<keyword evidence="4" id="KW-0998">Cell outer membrane</keyword>
<comment type="caution">
    <text evidence="9">The sequence shown here is derived from an EMBL/GenBank/DDBJ whole genome shotgun (WGS) entry which is preliminary data.</text>
</comment>
<evidence type="ECO:0000256" key="4">
    <source>
        <dbReference type="ARBA" id="ARBA00023237"/>
    </source>
</evidence>
<keyword evidence="9" id="KW-0675">Receptor</keyword>
<dbReference type="InterPro" id="IPR010104">
    <property type="entry name" value="TonB_rcpt_bac"/>
</dbReference>
<dbReference type="Pfam" id="PF07715">
    <property type="entry name" value="Plug"/>
    <property type="match status" value="1"/>
</dbReference>
<feature type="chain" id="PRO_5031424547" evidence="6">
    <location>
        <begin position="44"/>
        <end position="970"/>
    </location>
</feature>
<dbReference type="SUPFAM" id="SSF56935">
    <property type="entry name" value="Porins"/>
    <property type="match status" value="1"/>
</dbReference>
<evidence type="ECO:0000313" key="10">
    <source>
        <dbReference type="Proteomes" id="UP000540787"/>
    </source>
</evidence>
<evidence type="ECO:0000256" key="3">
    <source>
        <dbReference type="ARBA" id="ARBA00023136"/>
    </source>
</evidence>
<dbReference type="Gene3D" id="2.40.170.20">
    <property type="entry name" value="TonB-dependent receptor, beta-barrel domain"/>
    <property type="match status" value="1"/>
</dbReference>
<evidence type="ECO:0000256" key="2">
    <source>
        <dbReference type="ARBA" id="ARBA00009810"/>
    </source>
</evidence>
<dbReference type="CDD" id="cd01347">
    <property type="entry name" value="ligand_gated_channel"/>
    <property type="match status" value="1"/>
</dbReference>
<sequence length="970" mass="103673">MNATATRATQARRRTAATFAFPLNPFAAGCAVLLSVLAGNAYAQASGSEEATPVAPNTPVAAATVQTPEEAPAAAPTAFPNSAVSKVTVTGIRTGIEAAISIKRNSNSIVEAISAEDIGKLPDTSVAESIARLPGVTAQRSRGSGRASEISVRGLSPSFNGTLLNGREMASTGNARNPEFDLFPSELMGGVVIYKTPDASVIGQGLAATIDLKTVQPLDFGKRVIAANYKRSRLGVRTAEEGSGDRVSFSYIDQFADRKFGIALGITSYDETGGEQRKFDAWGGNTAALPFNGQNVLVPLGFTADTESTSHKRDGAFMSLQFRPNRDFRSTLDLFYSAGETGLKRSGFEGAVGSNTSGLYDPAGVLQNVVVQNGVATSGTLTNYKGVVRNHVETSEDDLKTVGWKNELKLGDWSTSADITWSKATKLSARYETTAGLPGNANPLDTISWTGFNGGNFTDVAWRTGLNYSDRAVAQLTDVNGWSGTATNILPQAGYLAQPYVEDTLKAIRLNAKRPVEWGPMSAVQFGYNFTDREKARSGEEGRLEILGGAQFAAQTMPGTGTGVAGTTGLPIATWNPSGSLGTVYQLATKVNADILTKFWDVKETVQTAYLMGDLNGELFGFEYRGNVGTQFVHTKQTGGGYNSGNCTGETADACPAVRVVDSVSYWDVLPSLNLSFDLKNDQVLRMGLAQVLSRPNLDDLRGGIGFGVNTGVTNPFISGGGGNPGLKPFKAKAFDLSYEKYFAKKGYVSAAVFYKKLDTFILRTPSEYDFAPWTTSTTPLPTTGDFAGSTVGVLNRPENGNGGSIKGYELAVNIPLNMVSDWLDGFGIMANHSFTSSAIDIPALGFGNVQTSAQSIPLPGLSRKVSNLRVYYEKYGFQIAAAARKRSDFLGQSPDFSDTLQYTFVKGETIVDFQLSYEIQSGFAKGLSVFAQANNWNNAPYQEYTNSSDSITRRVDYGRTYQFGANYKF</sequence>
<proteinExistence type="inferred from homology"/>
<dbReference type="RefSeq" id="WP_183555901.1">
    <property type="nucleotide sequence ID" value="NZ_JACHBX010000003.1"/>
</dbReference>
<feature type="domain" description="TonB-dependent receptor-like beta-barrel" evidence="7">
    <location>
        <begin position="449"/>
        <end position="936"/>
    </location>
</feature>